<evidence type="ECO:0000256" key="1">
    <source>
        <dbReference type="ARBA" id="ARBA00011073"/>
    </source>
</evidence>
<keyword evidence="2 7" id="KW-0645">Protease</keyword>
<dbReference type="PRINTS" id="PR00723">
    <property type="entry name" value="SUBTILISIN"/>
</dbReference>
<organism evidence="11 12">
    <name type="scientific">Cyclotella cryptica</name>
    <dbReference type="NCBI Taxonomy" id="29204"/>
    <lineage>
        <taxon>Eukaryota</taxon>
        <taxon>Sar</taxon>
        <taxon>Stramenopiles</taxon>
        <taxon>Ochrophyta</taxon>
        <taxon>Bacillariophyta</taxon>
        <taxon>Coscinodiscophyceae</taxon>
        <taxon>Thalassiosirophycidae</taxon>
        <taxon>Stephanodiscales</taxon>
        <taxon>Stephanodiscaceae</taxon>
        <taxon>Cyclotella</taxon>
    </lineage>
</organism>
<evidence type="ECO:0000256" key="8">
    <source>
        <dbReference type="SAM" id="MobiDB-lite"/>
    </source>
</evidence>
<evidence type="ECO:0000313" key="12">
    <source>
        <dbReference type="Proteomes" id="UP001516023"/>
    </source>
</evidence>
<dbReference type="InterPro" id="IPR034058">
    <property type="entry name" value="TagA/B/C/D_pept_dom"/>
</dbReference>
<dbReference type="PANTHER" id="PTHR43399">
    <property type="entry name" value="SUBTILISIN-RELATED"/>
    <property type="match status" value="1"/>
</dbReference>
<dbReference type="PROSITE" id="PS51892">
    <property type="entry name" value="SUBTILASE"/>
    <property type="match status" value="1"/>
</dbReference>
<evidence type="ECO:0000256" key="6">
    <source>
        <dbReference type="ARBA" id="ARBA00023619"/>
    </source>
</evidence>
<dbReference type="EC" id="3.4.21.62" evidence="6"/>
<accession>A0ABD3PX81</accession>
<feature type="compositionally biased region" description="Basic residues" evidence="8">
    <location>
        <begin position="122"/>
        <end position="141"/>
    </location>
</feature>
<feature type="region of interest" description="Disordered" evidence="8">
    <location>
        <begin position="122"/>
        <end position="146"/>
    </location>
</feature>
<dbReference type="GO" id="GO:0006508">
    <property type="term" value="P:proteolysis"/>
    <property type="evidence" value="ECO:0007669"/>
    <property type="project" value="UniProtKB-KW"/>
</dbReference>
<feature type="region of interest" description="Disordered" evidence="8">
    <location>
        <begin position="1260"/>
        <end position="1299"/>
    </location>
</feature>
<evidence type="ECO:0000256" key="2">
    <source>
        <dbReference type="ARBA" id="ARBA00022670"/>
    </source>
</evidence>
<evidence type="ECO:0000256" key="4">
    <source>
        <dbReference type="ARBA" id="ARBA00022825"/>
    </source>
</evidence>
<dbReference type="SUPFAM" id="SSF49785">
    <property type="entry name" value="Galactose-binding domain-like"/>
    <property type="match status" value="1"/>
</dbReference>
<keyword evidence="4 7" id="KW-0720">Serine protease</keyword>
<dbReference type="InterPro" id="IPR000209">
    <property type="entry name" value="Peptidase_S8/S53_dom"/>
</dbReference>
<dbReference type="InterPro" id="IPR036852">
    <property type="entry name" value="Peptidase_S8/S53_dom_sf"/>
</dbReference>
<evidence type="ECO:0000256" key="7">
    <source>
        <dbReference type="PROSITE-ProRule" id="PRU01240"/>
    </source>
</evidence>
<feature type="domain" description="Peptidase S8/S53" evidence="10">
    <location>
        <begin position="587"/>
        <end position="858"/>
    </location>
</feature>
<evidence type="ECO:0000313" key="11">
    <source>
        <dbReference type="EMBL" id="KAL3790755.1"/>
    </source>
</evidence>
<dbReference type="Proteomes" id="UP001516023">
    <property type="component" value="Unassembled WGS sequence"/>
</dbReference>
<name>A0ABD3PX81_9STRA</name>
<evidence type="ECO:0000259" key="10">
    <source>
        <dbReference type="Pfam" id="PF00082"/>
    </source>
</evidence>
<comment type="catalytic activity">
    <reaction evidence="5">
        <text>Hydrolysis of proteins with broad specificity for peptide bonds, and a preference for a large uncharged residue in P1. Hydrolyzes peptide amides.</text>
        <dbReference type="EC" id="3.4.21.62"/>
    </reaction>
</comment>
<comment type="caution">
    <text evidence="11">The sequence shown here is derived from an EMBL/GenBank/DDBJ whole genome shotgun (WGS) entry which is preliminary data.</text>
</comment>
<evidence type="ECO:0000256" key="3">
    <source>
        <dbReference type="ARBA" id="ARBA00022801"/>
    </source>
</evidence>
<dbReference type="GO" id="GO:0004252">
    <property type="term" value="F:serine-type endopeptidase activity"/>
    <property type="evidence" value="ECO:0007669"/>
    <property type="project" value="UniProtKB-UniRule"/>
</dbReference>
<dbReference type="Gene3D" id="2.60.120.380">
    <property type="match status" value="1"/>
</dbReference>
<dbReference type="CDD" id="cd04842">
    <property type="entry name" value="Peptidases_S8_Kp43_protease"/>
    <property type="match status" value="1"/>
</dbReference>
<dbReference type="EMBL" id="JABMIG020000123">
    <property type="protein sequence ID" value="KAL3790755.1"/>
    <property type="molecule type" value="Genomic_DNA"/>
</dbReference>
<feature type="active site" description="Charge relay system" evidence="7">
    <location>
        <position position="596"/>
    </location>
</feature>
<keyword evidence="9" id="KW-0732">Signal</keyword>
<feature type="active site" description="Charge relay system" evidence="7">
    <location>
        <position position="645"/>
    </location>
</feature>
<reference evidence="11 12" key="1">
    <citation type="journal article" date="2020" name="G3 (Bethesda)">
        <title>Improved Reference Genome for Cyclotella cryptica CCMP332, a Model for Cell Wall Morphogenesis, Salinity Adaptation, and Lipid Production in Diatoms (Bacillariophyta).</title>
        <authorList>
            <person name="Roberts W.R."/>
            <person name="Downey K.M."/>
            <person name="Ruck E.C."/>
            <person name="Traller J.C."/>
            <person name="Alverson A.J."/>
        </authorList>
    </citation>
    <scope>NUCLEOTIDE SEQUENCE [LARGE SCALE GENOMIC DNA]</scope>
    <source>
        <strain evidence="11 12">CCMP332</strain>
    </source>
</reference>
<dbReference type="InterPro" id="IPR015500">
    <property type="entry name" value="Peptidase_S8_subtilisin-rel"/>
</dbReference>
<gene>
    <name evidence="11" type="ORF">HJC23_010034</name>
</gene>
<dbReference type="PANTHER" id="PTHR43399:SF4">
    <property type="entry name" value="CELL WALL-ASSOCIATED PROTEASE"/>
    <property type="match status" value="1"/>
</dbReference>
<proteinExistence type="inferred from homology"/>
<feature type="chain" id="PRO_5044836535" description="subtilisin" evidence="9">
    <location>
        <begin position="20"/>
        <end position="1299"/>
    </location>
</feature>
<dbReference type="InterPro" id="IPR051048">
    <property type="entry name" value="Peptidase_S8/S53_subtilisin"/>
</dbReference>
<comment type="similarity">
    <text evidence="1 7">Belongs to the peptidase S8 family.</text>
</comment>
<feature type="active site" description="Charge relay system" evidence="7">
    <location>
        <position position="837"/>
    </location>
</feature>
<dbReference type="SUPFAM" id="SSF52743">
    <property type="entry name" value="Subtilisin-like"/>
    <property type="match status" value="1"/>
</dbReference>
<evidence type="ECO:0000256" key="9">
    <source>
        <dbReference type="SAM" id="SignalP"/>
    </source>
</evidence>
<keyword evidence="12" id="KW-1185">Reference proteome</keyword>
<protein>
    <recommendedName>
        <fullName evidence="6">subtilisin</fullName>
        <ecNumber evidence="6">3.4.21.62</ecNumber>
    </recommendedName>
</protein>
<sequence>MKFLPTLFVFVAASSGILATAQDSNNGDVQGVPSTMTLTLFQKVLRTFLDDEMAIVVDALSTAGPELSLPSDDIVITADDDKRSIDEPNTTSSKSRLENMLMDRISLVETDNRGNRRRILKKHSRRHRKGKRGKHGQYHRGRFADSEPSSIPIEVNRTWDGIISHAWDMAKLHLAPVEKAIPGSTATRNKKTRGRGRDKETRSRVSGTDSDNIDENTGEIIEPDEELFTAWSNETETLFLACHTSHEDVDGNNHLKQILTAAGKDIKPINERQDYMEVVHSSPMLTCVILSMQPTHAFNIATAGLKASDMSNITIVPWIDVMKISPDIFEQIINIVQSTSDDDEISGDVERERGLRNFRRAQANITDSTDLESHDTRDDSLFWDADTTDNYNSNGMESKYVVFSLTPPSTLEDAYDVIQNLMDMAKAGQRRRMLDVGNEGNERLARGLEKISISEAFSITRMAANYGNDLASTSARHWSRMLVSGLEADNECNTMVEHINLQTSFVKSSYEFLLVPEGASMNSTTYTACVASVIAGLAVNPRVINVGIVPKHVELHNVKAQWVLQGSVTANDSTTWRRPLFDAGLDGNGQIVSVSDTGLDVNNCYFKDASGNGNIFSKWDTSRRKVVRYDISPRGGDSKDAFRGHGTHVVGTVSGRHIRDKTLGNGDDPKEGMAPGAKVHFFDIGIGSSVEDPRETWLESFYQDGAGNGAKVASGSWGFGYRTSYDWVCRLYDQLLVDHPDVLHVSSAGNTGNKFDSPFNTIGAPASCKNVFAVGATNNVGFGGGPSYVVDFSSRGPTGDGRTKPDIMATGYALNSAGSGFADCETEEPVYLKAGTSMATPGKFVAGASTLVRQYFSQGYYPCGTKGCADPIDVSGALVKAVLANGSQPLSGVQIGGTTTILNNQNTSPYDNTQNMGISNLLTSLPLANENDFNIFVQNDVPIQSGQKLAFDFVLDRSGCSSDFTATLAWYDPPASNGCTKCLVNDIDLLVENIQSTTKYYPNGLSRPDRVNNVERVRIKSYAFGKKYRVTVSTNMLGPGYSEQKISLVVTGCFGAAVLSKDQQTPETTTTTQFRELATTYSSNRKQAGNMFAIQAKTDGIHITSFAVHTLLSGKTVKFHVYTLNTYGGVSGDEAFLSDPSAWTRISPTNGIEVVAKGFGAPTIIPTGSFEPVAIAKGKIQSFYITFIEETEMLYKAVNNDFPTGSVYASDDAISIFSGVGKGIDFGATWRSRQMNGAVFYSVTSTENVSTLLQSLKPTGRPTRVSFRSDCSRDKGGNYAGQKTSYDMEDPSDVQVENS</sequence>
<keyword evidence="3 7" id="KW-0378">Hydrolase</keyword>
<dbReference type="InterPro" id="IPR008979">
    <property type="entry name" value="Galactose-bd-like_sf"/>
</dbReference>
<dbReference type="Gene3D" id="3.40.50.200">
    <property type="entry name" value="Peptidase S8/S53 domain"/>
    <property type="match status" value="1"/>
</dbReference>
<dbReference type="Pfam" id="PF00082">
    <property type="entry name" value="Peptidase_S8"/>
    <property type="match status" value="1"/>
</dbReference>
<evidence type="ECO:0000256" key="5">
    <source>
        <dbReference type="ARBA" id="ARBA00023529"/>
    </source>
</evidence>
<feature type="signal peptide" evidence="9">
    <location>
        <begin position="1"/>
        <end position="19"/>
    </location>
</feature>
<feature type="region of interest" description="Disordered" evidence="8">
    <location>
        <begin position="180"/>
        <end position="218"/>
    </location>
</feature>